<protein>
    <recommendedName>
        <fullName evidence="4">Glycosyltransferase RgtA/B/C/D-like domain-containing protein</fullName>
    </recommendedName>
</protein>
<keyword evidence="1" id="KW-1133">Transmembrane helix</keyword>
<feature type="transmembrane region" description="Helical" evidence="1">
    <location>
        <begin position="167"/>
        <end position="185"/>
    </location>
</feature>
<feature type="transmembrane region" description="Helical" evidence="1">
    <location>
        <begin position="221"/>
        <end position="247"/>
    </location>
</feature>
<feature type="transmembrane region" description="Helical" evidence="1">
    <location>
        <begin position="339"/>
        <end position="356"/>
    </location>
</feature>
<dbReference type="EMBL" id="LMVM01000001">
    <property type="protein sequence ID" value="PAV05978.1"/>
    <property type="molecule type" value="Genomic_DNA"/>
</dbReference>
<organism evidence="2 3">
    <name type="scientific">Methanobacterium bryantii</name>
    <dbReference type="NCBI Taxonomy" id="2161"/>
    <lineage>
        <taxon>Archaea</taxon>
        <taxon>Methanobacteriati</taxon>
        <taxon>Methanobacteriota</taxon>
        <taxon>Methanomada group</taxon>
        <taxon>Methanobacteria</taxon>
        <taxon>Methanobacteriales</taxon>
        <taxon>Methanobacteriaceae</taxon>
        <taxon>Methanobacterium</taxon>
    </lineage>
</organism>
<evidence type="ECO:0000313" key="2">
    <source>
        <dbReference type="EMBL" id="PAV05978.1"/>
    </source>
</evidence>
<feature type="transmembrane region" description="Helical" evidence="1">
    <location>
        <begin position="368"/>
        <end position="389"/>
    </location>
</feature>
<accession>A0A2A2H9C5</accession>
<gene>
    <name evidence="2" type="ORF">ASJ80_14105</name>
</gene>
<keyword evidence="3" id="KW-1185">Reference proteome</keyword>
<reference evidence="2 3" key="1">
    <citation type="journal article" date="2017" name="BMC Genomics">
        <title>Genomic analysis of methanogenic archaea reveals a shift towards energy conservation.</title>
        <authorList>
            <person name="Gilmore S.P."/>
            <person name="Henske J.K."/>
            <person name="Sexton J.A."/>
            <person name="Solomon K.V."/>
            <person name="Seppala S."/>
            <person name="Yoo J.I."/>
            <person name="Huyett L.M."/>
            <person name="Pressman A."/>
            <person name="Cogan J.Z."/>
            <person name="Kivenson V."/>
            <person name="Peng X."/>
            <person name="Tan Y."/>
            <person name="Valentine D.L."/>
            <person name="O'Malley M.A."/>
        </authorList>
    </citation>
    <scope>NUCLEOTIDE SEQUENCE [LARGE SCALE GENOMIC DNA]</scope>
    <source>
        <strain evidence="2 3">M.o.H.</strain>
    </source>
</reference>
<name>A0A2A2H9C5_METBR</name>
<dbReference type="InterPro" id="IPR018674">
    <property type="entry name" value="DUF2142_membrane"/>
</dbReference>
<keyword evidence="1" id="KW-0472">Membrane</keyword>
<evidence type="ECO:0000256" key="1">
    <source>
        <dbReference type="SAM" id="Phobius"/>
    </source>
</evidence>
<dbReference type="OrthoDB" id="70364at2157"/>
<evidence type="ECO:0008006" key="4">
    <source>
        <dbReference type="Google" id="ProtNLM"/>
    </source>
</evidence>
<feature type="transmembrane region" description="Helical" evidence="1">
    <location>
        <begin position="401"/>
        <end position="417"/>
    </location>
</feature>
<dbReference type="AlphaFoldDB" id="A0A2A2H9C5"/>
<dbReference type="RefSeq" id="WP_069583430.1">
    <property type="nucleotide sequence ID" value="NZ_LMVM01000001.1"/>
</dbReference>
<feature type="transmembrane region" description="Helical" evidence="1">
    <location>
        <begin position="140"/>
        <end position="161"/>
    </location>
</feature>
<dbReference type="Proteomes" id="UP000217784">
    <property type="component" value="Unassembled WGS sequence"/>
</dbReference>
<feature type="transmembrane region" description="Helical" evidence="1">
    <location>
        <begin position="9"/>
        <end position="29"/>
    </location>
</feature>
<feature type="transmembrane region" description="Helical" evidence="1">
    <location>
        <begin position="192"/>
        <end position="209"/>
    </location>
</feature>
<feature type="transmembrane region" description="Helical" evidence="1">
    <location>
        <begin position="259"/>
        <end position="278"/>
    </location>
</feature>
<proteinExistence type="predicted"/>
<comment type="caution">
    <text evidence="2">The sequence shown here is derived from an EMBL/GenBank/DDBJ whole genome shotgun (WGS) entry which is preliminary data.</text>
</comment>
<feature type="transmembrane region" description="Helical" evidence="1">
    <location>
        <begin position="448"/>
        <end position="469"/>
    </location>
</feature>
<dbReference type="Pfam" id="PF09913">
    <property type="entry name" value="DUF2142"/>
    <property type="match status" value="1"/>
</dbReference>
<evidence type="ECO:0000313" key="3">
    <source>
        <dbReference type="Proteomes" id="UP000217784"/>
    </source>
</evidence>
<feature type="transmembrane region" description="Helical" evidence="1">
    <location>
        <begin position="310"/>
        <end position="333"/>
    </location>
</feature>
<keyword evidence="1" id="KW-0812">Transmembrane</keyword>
<sequence length="473" mass="54020">MINKVNPQTAFLIIGLIYGLGFLLATPAFQVPDEYEHFYRSLYVSEGHVVPEKLGNLSGVYVPKSVKFTSDTVNQEWYTFLQNRDNKTNLTPLLRIPFNSKNMVFEDISRILVITYSPVPYLISAFAIDLGKLFNLAPLVLMYIGRLANLLVWVFLTYLAIKITPVHKWVFLMISLIPITLFEAASLSADSFLLGLSFLIIAVFFKYAFDDHITKIDVKKVYILFILFILLALTKWNYILLLFLIFLIPAQKFGNRKKMLQVTGLLFSAIIAVVGIWNLIVKSLYVPIIPQVSISGQITYILGDPFRFPYILINTLITNGASYQFLFIGNFWLDVPLPTWWIGAYIATIIPVALLDKSRINITRNQKSISAGIFIMNFIVACAGVYITWTPVGQNVIDGIQGRYIILIIPLLFLLLYKIRDFENYYETINGKLVIKGKPVIKIVYDNLNLILIAYVVIFLSITLLIFIFDYYI</sequence>